<keyword evidence="6" id="KW-0547">Nucleotide-binding</keyword>
<protein>
    <recommendedName>
        <fullName evidence="11">RZ-type domain-containing protein</fullName>
    </recommendedName>
</protein>
<name>A0ABR4FYJ5_9EURO</name>
<comment type="subcellular location">
    <subcellularLocation>
        <location evidence="1">Cytoplasm</location>
    </subcellularLocation>
</comment>
<dbReference type="InterPro" id="IPR041677">
    <property type="entry name" value="DNA2/NAM7_AAA_11"/>
</dbReference>
<dbReference type="PROSITE" id="PS51981">
    <property type="entry name" value="ZF_RZ"/>
    <property type="match status" value="1"/>
</dbReference>
<dbReference type="InterPro" id="IPR000967">
    <property type="entry name" value="Znf_NFX1"/>
</dbReference>
<evidence type="ECO:0000256" key="8">
    <source>
        <dbReference type="ARBA" id="ARBA00022859"/>
    </source>
</evidence>
<keyword evidence="3" id="KW-0479">Metal-binding</keyword>
<keyword evidence="5" id="KW-0863">Zinc-finger</keyword>
<dbReference type="CDD" id="cd06008">
    <property type="entry name" value="NF-X1-zinc-finger"/>
    <property type="match status" value="1"/>
</dbReference>
<gene>
    <name evidence="12" type="ORF">BJX66DRAFT_352807</name>
</gene>
<evidence type="ECO:0000256" key="1">
    <source>
        <dbReference type="ARBA" id="ARBA00004496"/>
    </source>
</evidence>
<sequence length="1958" mass="218395">MPGARGSGAYWRRRRGRGKDRSAGDDRARNGEPDKSLNEARLTESHASVADPVNASPGRGSRALQTRGVHRGRNTSGKGHPRILTKPRANRTATRPRAWHSNVASRRLEPVDEHPGPLKDFLTASLSAVTSSEQTRHAAVSFLATEHGLARVRRIIETEFSVRYCVTRPMFDPHCLLFLCLITDKSLLQSLVLEQAVGTIYNVIYGPHGARAVAFFQNVMDCLQESQPETELESRSRNHNGNTTSRLEQLALVTKALLQVVTANQGAALKAEFKDIVTKLDTHYASEVTTKSNVTDEQLQQGYEDLRKVADFLAMGDKIASLKSCRKASSSPLPGMSEPVDFPGVLSQLGARHDNDYALIEDIRILPTLSEIYSPRNDFLPTRDHKSSNAHHQEGILQLLDSQFRLLREDTSGLLRDAVRLVAVHWETIVDDSNWAAKRKLIRNQSPTPMRIYYAAQLRVFKACQIKGLEIDVEFDQTHRTKKMSPAQRRKHWISSRALREGCGLVALVDAEFEGDIKVVFMQVSKREIIPLNQATSTPVWDVVSSAERAMVTLRFLSTPTGVDLSNLMYMKANSLQGPEKSLILVEFPALQYNQFEGILRCLQSIHKTRLPFPLRGYYSPALSGTSTPLTMSHFAYPQALYDQLSRHSSLDPGQAKAMVSALTHEVSLIQGPPGTGKSYVGIEIAKCLLGNKERFDLGPLLCVCYTNHALDQFLTELNKSGVNRIVRIGSPSQSEDMEFLSLEAYKKRGDIPQIRRQGRIFVASRNKLDNLAAQIDIICRALTEGPLATVHSFLKARVSQFEAQIREGHPDALGRLESWVTGDGPGNLDGDDTELSVEQLLSVPAWSLTHEERSRVYQYCYESGTRDQLQELENLMRAHEKEKQHHTALFTKADAQIFSLVDIVRVTTTGLANNIDLLRTVQAKVLICEEAGEVLESHVLTALLPSIEHVILIGDHLQLRPRISRLALSMDHDNGAGKYNLDESLFERLANVKLTLPNENHSTEEKAFEFPVAQLGYQRRMHPSISSLIRRDLYPQLKDHPSTSKYPQVAGLRRRLFWLDHENPEDPSDPEEPMQSKTNTWEADMVTSLVSHLCRQGKYKTGEIAVLTPYVGQLRLLKDKLENIVNLVISEPDLADLDKSEGEMGHATPDNTGRALLRGTLLDQVRMATVDNFQGEEAVVVIISLIRSNQFRNCGFLKSPNRINVLLSRAMHGMYIIGNAQTSFQVPMWGSVIRMLEDGLNIGPQLELHCPRHPEARICVATPDDFAEYAPEGGCSNQCGLRLGCGHTCAFKCHSTRLHNNVKCMEPCTQPRACGHACPKPCSESCGECTALIPNVCLPCGHTAEVQCHDLGDLASVRCMQAVFKMLPKCGHPVHVACSRSVSDWPCTKPCGSPRPCGHAYQNQCWSCRTSDTVNHGTCKTLCGRQLTTCRHYCSQPCHGGSPCRACQLPCEVSCVHNRCPRKCSDPCPSCAEICGWHCSHREDSCKLPCAVPCDVLPCDKRCDKLLSSLCQECEDPQALHCCVEFLEMQPYANIDVNKDPMIFLSCGHFYMRSTKDGIMDLRQYYVIDPKEETLLRPKPATQVNAISSSSCCPQCRGPLRDIHRYNRIVKHALMDESTKRFVSKAHHDYTTLYEAVHQFGDELESARTEFVKRWRAENVEEGLEYAEIKAAIVPYEARAIRLQARVKKFVRGVSKIEQPFARVNALLASAVARTDALSGDLTPFEEMAVLTGFQLRGDILDLQFNWALLSSYANIQQDGTVSSQIRATFCEKINNRLSQLLAKCHTALGEAIKGKFVAEQLQAMIYHTLLSRLAHTSAAARANPTKPPSTALAQTKMNETLEECEMLFRSYPSILLPYRRLIDDAKRYCGGGAFYIPVTADEKRQIYRAMAAQFTGTGHWYYCRNRHPFTVGECGLPMEQAQCPQCGESVGGQSHLAAAGVRRAEDFEAQFGNLSG</sequence>
<dbReference type="CDD" id="cd17936">
    <property type="entry name" value="EEXXEc_NFX1"/>
    <property type="match status" value="1"/>
</dbReference>
<keyword evidence="2" id="KW-0963">Cytoplasm</keyword>
<evidence type="ECO:0000256" key="10">
    <source>
        <dbReference type="SAM" id="MobiDB-lite"/>
    </source>
</evidence>
<dbReference type="EMBL" id="JBFTWV010000081">
    <property type="protein sequence ID" value="KAL2788316.1"/>
    <property type="molecule type" value="Genomic_DNA"/>
</dbReference>
<dbReference type="SUPFAM" id="SSF52540">
    <property type="entry name" value="P-loop containing nucleoside triphosphate hydrolases"/>
    <property type="match status" value="1"/>
</dbReference>
<dbReference type="PANTHER" id="PTHR10887">
    <property type="entry name" value="DNA2/NAM7 HELICASE FAMILY"/>
    <property type="match status" value="1"/>
</dbReference>
<dbReference type="InterPro" id="IPR041679">
    <property type="entry name" value="DNA2/NAM7-like_C"/>
</dbReference>
<dbReference type="Pfam" id="PF13086">
    <property type="entry name" value="AAA_11"/>
    <property type="match status" value="1"/>
</dbReference>
<proteinExistence type="predicted"/>
<feature type="region of interest" description="Disordered" evidence="10">
    <location>
        <begin position="1"/>
        <end position="100"/>
    </location>
</feature>
<evidence type="ECO:0000256" key="7">
    <source>
        <dbReference type="ARBA" id="ARBA00022833"/>
    </source>
</evidence>
<evidence type="ECO:0000313" key="13">
    <source>
        <dbReference type="Proteomes" id="UP001610563"/>
    </source>
</evidence>
<evidence type="ECO:0000256" key="3">
    <source>
        <dbReference type="ARBA" id="ARBA00022723"/>
    </source>
</evidence>
<dbReference type="Pfam" id="PF13087">
    <property type="entry name" value="AAA_12"/>
    <property type="match status" value="1"/>
</dbReference>
<evidence type="ECO:0000313" key="12">
    <source>
        <dbReference type="EMBL" id="KAL2788316.1"/>
    </source>
</evidence>
<feature type="coiled-coil region" evidence="9">
    <location>
        <begin position="863"/>
        <end position="890"/>
    </location>
</feature>
<organism evidence="12 13">
    <name type="scientific">Aspergillus keveii</name>
    <dbReference type="NCBI Taxonomy" id="714993"/>
    <lineage>
        <taxon>Eukaryota</taxon>
        <taxon>Fungi</taxon>
        <taxon>Dikarya</taxon>
        <taxon>Ascomycota</taxon>
        <taxon>Pezizomycotina</taxon>
        <taxon>Eurotiomycetes</taxon>
        <taxon>Eurotiomycetidae</taxon>
        <taxon>Eurotiales</taxon>
        <taxon>Aspergillaceae</taxon>
        <taxon>Aspergillus</taxon>
        <taxon>Aspergillus subgen. Nidulantes</taxon>
    </lineage>
</organism>
<feature type="compositionally biased region" description="Low complexity" evidence="10">
    <location>
        <begin position="1"/>
        <end position="10"/>
    </location>
</feature>
<dbReference type="SMART" id="SM00438">
    <property type="entry name" value="ZnF_NFX"/>
    <property type="match status" value="4"/>
</dbReference>
<dbReference type="PANTHER" id="PTHR10887:SF445">
    <property type="entry name" value="NFX1-TYPE ZINC FINGER-CONTAINING PROTEIN 1"/>
    <property type="match status" value="1"/>
</dbReference>
<dbReference type="InterPro" id="IPR045055">
    <property type="entry name" value="DNA2/NAM7-like"/>
</dbReference>
<keyword evidence="4" id="KW-0677">Repeat</keyword>
<keyword evidence="6" id="KW-0378">Hydrolase</keyword>
<reference evidence="12 13" key="1">
    <citation type="submission" date="2024-07" db="EMBL/GenBank/DDBJ databases">
        <title>Section-level genome sequencing and comparative genomics of Aspergillus sections Usti and Cavernicolus.</title>
        <authorList>
            <consortium name="Lawrence Berkeley National Laboratory"/>
            <person name="Nybo J.L."/>
            <person name="Vesth T.C."/>
            <person name="Theobald S."/>
            <person name="Frisvad J.C."/>
            <person name="Larsen T.O."/>
            <person name="Kjaerboelling I."/>
            <person name="Rothschild-Mancinelli K."/>
            <person name="Lyhne E.K."/>
            <person name="Kogle M.E."/>
            <person name="Barry K."/>
            <person name="Clum A."/>
            <person name="Na H."/>
            <person name="Ledsgaard L."/>
            <person name="Lin J."/>
            <person name="Lipzen A."/>
            <person name="Kuo A."/>
            <person name="Riley R."/>
            <person name="Mondo S."/>
            <person name="Labutti K."/>
            <person name="Haridas S."/>
            <person name="Pangalinan J."/>
            <person name="Salamov A.A."/>
            <person name="Simmons B.A."/>
            <person name="Magnuson J.K."/>
            <person name="Chen J."/>
            <person name="Drula E."/>
            <person name="Henrissat B."/>
            <person name="Wiebenga A."/>
            <person name="Lubbers R.J."/>
            <person name="Gomes A.C."/>
            <person name="Makela M.R."/>
            <person name="Stajich J."/>
            <person name="Grigoriev I.V."/>
            <person name="Mortensen U.H."/>
            <person name="De Vries R.P."/>
            <person name="Baker S.E."/>
            <person name="Andersen M.R."/>
        </authorList>
    </citation>
    <scope>NUCLEOTIDE SEQUENCE [LARGE SCALE GENOMIC DNA]</scope>
    <source>
        <strain evidence="12 13">CBS 209.92</strain>
    </source>
</reference>
<keyword evidence="9" id="KW-0175">Coiled coil</keyword>
<dbReference type="InterPro" id="IPR046439">
    <property type="entry name" value="ZF_RZ_dom"/>
</dbReference>
<evidence type="ECO:0000256" key="5">
    <source>
        <dbReference type="ARBA" id="ARBA00022771"/>
    </source>
</evidence>
<evidence type="ECO:0000256" key="6">
    <source>
        <dbReference type="ARBA" id="ARBA00022806"/>
    </source>
</evidence>
<dbReference type="Gene3D" id="3.40.50.300">
    <property type="entry name" value="P-loop containing nucleotide triphosphate hydrolases"/>
    <property type="match status" value="2"/>
</dbReference>
<keyword evidence="6" id="KW-0347">Helicase</keyword>
<evidence type="ECO:0000259" key="11">
    <source>
        <dbReference type="PROSITE" id="PS51981"/>
    </source>
</evidence>
<feature type="domain" description="RZ-type" evidence="11">
    <location>
        <begin position="1880"/>
        <end position="1958"/>
    </location>
</feature>
<keyword evidence="8" id="KW-0391">Immunity</keyword>
<evidence type="ECO:0000256" key="4">
    <source>
        <dbReference type="ARBA" id="ARBA00022737"/>
    </source>
</evidence>
<keyword evidence="13" id="KW-1185">Reference proteome</keyword>
<dbReference type="CDD" id="cd18808">
    <property type="entry name" value="SF1_C_Upf1"/>
    <property type="match status" value="1"/>
</dbReference>
<dbReference type="InterPro" id="IPR027417">
    <property type="entry name" value="P-loop_NTPase"/>
</dbReference>
<dbReference type="Pfam" id="PF20173">
    <property type="entry name" value="ZnF_RZ-type"/>
    <property type="match status" value="1"/>
</dbReference>
<dbReference type="InterPro" id="IPR047187">
    <property type="entry name" value="SF1_C_Upf1"/>
</dbReference>
<comment type="caution">
    <text evidence="12">The sequence shown here is derived from an EMBL/GenBank/DDBJ whole genome shotgun (WGS) entry which is preliminary data.</text>
</comment>
<feature type="compositionally biased region" description="Basic residues" evidence="10">
    <location>
        <begin position="68"/>
        <end position="89"/>
    </location>
</feature>
<evidence type="ECO:0000256" key="9">
    <source>
        <dbReference type="SAM" id="Coils"/>
    </source>
</evidence>
<evidence type="ECO:0000256" key="2">
    <source>
        <dbReference type="ARBA" id="ARBA00022490"/>
    </source>
</evidence>
<keyword evidence="6" id="KW-0067">ATP-binding</keyword>
<keyword evidence="7" id="KW-0862">Zinc</keyword>
<dbReference type="Proteomes" id="UP001610563">
    <property type="component" value="Unassembled WGS sequence"/>
</dbReference>
<accession>A0ABR4FYJ5</accession>
<feature type="compositionally biased region" description="Basic and acidic residues" evidence="10">
    <location>
        <begin position="19"/>
        <end position="44"/>
    </location>
</feature>